<dbReference type="Gene3D" id="1.10.260.40">
    <property type="entry name" value="lambda repressor-like DNA-binding domains"/>
    <property type="match status" value="1"/>
</dbReference>
<dbReference type="SUPFAM" id="SSF47413">
    <property type="entry name" value="lambda repressor-like DNA-binding domains"/>
    <property type="match status" value="1"/>
</dbReference>
<protein>
    <recommendedName>
        <fullName evidence="3">HTH cro/C1-type domain-containing protein</fullName>
    </recommendedName>
</protein>
<comment type="caution">
    <text evidence="1">The sequence shown here is derived from an EMBL/GenBank/DDBJ whole genome shotgun (WGS) entry which is preliminary data.</text>
</comment>
<gene>
    <name evidence="1" type="ORF">QEH59_15080</name>
</gene>
<name>A0ABU1AM55_9BACT</name>
<keyword evidence="2" id="KW-1185">Reference proteome</keyword>
<accession>A0ABU1AM55</accession>
<sequence length="151" mass="16755">MQNKSHFGALIYEFSKSQGLNIRELSKRVEGTTPSTFSKIRAGNYSKLTEERLNRILDALAPDDKNARALMVCAYLWDICPAAYHTAINIEPRSDAMNVSTDRAGNSNLQIDNILPNLLTSIGKAASVNPTFFEHVQSLGKLAKEHVHDPQ</sequence>
<proteinExistence type="predicted"/>
<dbReference type="RefSeq" id="WP_308986204.1">
    <property type="nucleotide sequence ID" value="NZ_JARXIC010000031.1"/>
</dbReference>
<evidence type="ECO:0000313" key="1">
    <source>
        <dbReference type="EMBL" id="MDQ8195754.1"/>
    </source>
</evidence>
<dbReference type="EMBL" id="JARXIC010000031">
    <property type="protein sequence ID" value="MDQ8195754.1"/>
    <property type="molecule type" value="Genomic_DNA"/>
</dbReference>
<dbReference type="Proteomes" id="UP001243717">
    <property type="component" value="Unassembled WGS sequence"/>
</dbReference>
<organism evidence="1 2">
    <name type="scientific">Thalassobacterium sedimentorum</name>
    <dbReference type="NCBI Taxonomy" id="3041258"/>
    <lineage>
        <taxon>Bacteria</taxon>
        <taxon>Pseudomonadati</taxon>
        <taxon>Verrucomicrobiota</taxon>
        <taxon>Opitutia</taxon>
        <taxon>Puniceicoccales</taxon>
        <taxon>Coraliomargaritaceae</taxon>
        <taxon>Thalassobacterium</taxon>
    </lineage>
</organism>
<evidence type="ECO:0008006" key="3">
    <source>
        <dbReference type="Google" id="ProtNLM"/>
    </source>
</evidence>
<reference evidence="1 2" key="1">
    <citation type="submission" date="2023-04" db="EMBL/GenBank/DDBJ databases">
        <title>A novel bacteria isolated from coastal sediment.</title>
        <authorList>
            <person name="Liu X.-J."/>
            <person name="Du Z.-J."/>
        </authorList>
    </citation>
    <scope>NUCLEOTIDE SEQUENCE [LARGE SCALE GENOMIC DNA]</scope>
    <source>
        <strain evidence="1 2">SDUM461004</strain>
    </source>
</reference>
<dbReference type="InterPro" id="IPR010982">
    <property type="entry name" value="Lambda_DNA-bd_dom_sf"/>
</dbReference>
<evidence type="ECO:0000313" key="2">
    <source>
        <dbReference type="Proteomes" id="UP001243717"/>
    </source>
</evidence>